<dbReference type="InterPro" id="IPR007148">
    <property type="entry name" value="SSU_processome_Utp12"/>
</dbReference>
<evidence type="ECO:0000256" key="3">
    <source>
        <dbReference type="ARBA" id="ARBA00022574"/>
    </source>
</evidence>
<dbReference type="STRING" id="6573.A0A210QVU5"/>
<dbReference type="InterPro" id="IPR027145">
    <property type="entry name" value="PWP2"/>
</dbReference>
<keyword evidence="10" id="KW-1185">Reference proteome</keyword>
<organism evidence="9 10">
    <name type="scientific">Mizuhopecten yessoensis</name>
    <name type="common">Japanese scallop</name>
    <name type="synonym">Patinopecten yessoensis</name>
    <dbReference type="NCBI Taxonomy" id="6573"/>
    <lineage>
        <taxon>Eukaryota</taxon>
        <taxon>Metazoa</taxon>
        <taxon>Spiralia</taxon>
        <taxon>Lophotrochozoa</taxon>
        <taxon>Mollusca</taxon>
        <taxon>Bivalvia</taxon>
        <taxon>Autobranchia</taxon>
        <taxon>Pteriomorphia</taxon>
        <taxon>Pectinida</taxon>
        <taxon>Pectinoidea</taxon>
        <taxon>Pectinidae</taxon>
        <taxon>Mizuhopecten</taxon>
    </lineage>
</organism>
<dbReference type="SMART" id="SM00320">
    <property type="entry name" value="WD40"/>
    <property type="match status" value="13"/>
</dbReference>
<dbReference type="AlphaFoldDB" id="A0A210QVU5"/>
<dbReference type="CDD" id="cd00200">
    <property type="entry name" value="WD40"/>
    <property type="match status" value="1"/>
</dbReference>
<dbReference type="GO" id="GO:0000462">
    <property type="term" value="P:maturation of SSU-rRNA from tricistronic rRNA transcript (SSU-rRNA, 5.8S rRNA, LSU-rRNA)"/>
    <property type="evidence" value="ECO:0007669"/>
    <property type="project" value="TreeGrafter"/>
</dbReference>
<sequence>MKFSYRFSNLLGSVYRKGNVVFTPDGNSVISPVGNRVTVFDLKNNRSETLPIESGKNITCIALSPDGYTMILVNEDGEGYLCSLISKTVLSTYHFHQPVHQVKFSPDGKKFAVTRNSVILVFHAPGKRREFNPFQLFRTYQGAYDETVCIDWTLDSKVLCAGSKDMNTRVHAVERLANLTINSLGGHNDAIVAAYFAYNSLDVFTISQNGHLCVWECDTKLEDLRPYIPKVHRGQGQDDDLDDQENPDSKETEMDTAEPEDRAMYQRVQKFSYKEARGAKAKFAFLTSAAFHKTSAILVSGFQDGSFFLHEMPDFNLIHSLNVSDQSIASMAFNNTGDWLALGCGGMGQLLVWEWQSETYVLKQQGHFNNMGCLAYSPDGQNIATGGDDGKVKVWNTSSGFCFVTFTEHLGGITGVTFNQNGQVVLSASLDGSVRAFDLNRYRNFRTFTSPRPCQFSCLAVDHSGDIVCAGGLDTFEVFVWSMQTGRLLEVLTGHVGPISTLSFSSNQSFLATGSWDKSVKLWDVFENKGVKETLQFNSDVLAVAFRPDGGEVAVANLNAQITFWNPNTATQTGSIEGRHDLGYFRSENDKITARKAAEGKAFTTICYSADGQCLLAAGQSKNVCIYSVPDQMLIKKFEISRNYSFDGMEEFLDRRKMTQWGSLSLVDDGKGDQDGTAISLPGVKKGDMSSRHWKPEVRVAAVQFSPTGRAWASATTEGLLVYSLDHNLVFDPFDLEMDITPENVRKTLQDGDYSISLMLSFRLNEVKLIQEVLESIPVSNVPVICENLPNAYIDKLLAFLANQMEATTHLQFYMIWINKILMFHGPQLKQRSQSIMATLRMLQKGITRKHEDLGKICDHNKYSIGYIKALSQAKRKRVTELGSEDESDEVEEEKEDDSEDENFMSNLMNSVT</sequence>
<proteinExistence type="inferred from homology"/>
<dbReference type="OrthoDB" id="3142434at2759"/>
<evidence type="ECO:0000256" key="7">
    <source>
        <dbReference type="SAM" id="MobiDB-lite"/>
    </source>
</evidence>
<feature type="domain" description="Small-subunit processome Utp12" evidence="8">
    <location>
        <begin position="765"/>
        <end position="869"/>
    </location>
</feature>
<feature type="compositionally biased region" description="Basic and acidic residues" evidence="7">
    <location>
        <begin position="247"/>
        <end position="261"/>
    </location>
</feature>
<feature type="compositionally biased region" description="Acidic residues" evidence="7">
    <location>
        <begin position="883"/>
        <end position="903"/>
    </location>
</feature>
<comment type="caution">
    <text evidence="9">The sequence shown here is derived from an EMBL/GenBank/DDBJ whole genome shotgun (WGS) entry which is preliminary data.</text>
</comment>
<feature type="repeat" description="WD" evidence="6">
    <location>
        <begin position="364"/>
        <end position="405"/>
    </location>
</feature>
<feature type="region of interest" description="Disordered" evidence="7">
    <location>
        <begin position="230"/>
        <end position="261"/>
    </location>
</feature>
<evidence type="ECO:0000256" key="1">
    <source>
        <dbReference type="ARBA" id="ARBA00004604"/>
    </source>
</evidence>
<dbReference type="Proteomes" id="UP000242188">
    <property type="component" value="Unassembled WGS sequence"/>
</dbReference>
<evidence type="ECO:0000313" key="9">
    <source>
        <dbReference type="EMBL" id="OWF52888.1"/>
    </source>
</evidence>
<evidence type="ECO:0000256" key="4">
    <source>
        <dbReference type="ARBA" id="ARBA00022737"/>
    </source>
</evidence>
<comment type="similarity">
    <text evidence="2">Belongs to the WD repeat PWP2 family.</text>
</comment>
<gene>
    <name evidence="9" type="ORF">KP79_PYT12879</name>
</gene>
<keyword evidence="3 6" id="KW-0853">WD repeat</keyword>
<dbReference type="GO" id="GO:0032040">
    <property type="term" value="C:small-subunit processome"/>
    <property type="evidence" value="ECO:0007669"/>
    <property type="project" value="TreeGrafter"/>
</dbReference>
<dbReference type="PANTHER" id="PTHR19858:SF0">
    <property type="entry name" value="PERIODIC TRYPTOPHAN PROTEIN 2 HOMOLOG"/>
    <property type="match status" value="1"/>
</dbReference>
<keyword evidence="5" id="KW-0539">Nucleus</keyword>
<dbReference type="Pfam" id="PF00400">
    <property type="entry name" value="WD40"/>
    <property type="match status" value="3"/>
</dbReference>
<dbReference type="GO" id="GO:0000028">
    <property type="term" value="P:ribosomal small subunit assembly"/>
    <property type="evidence" value="ECO:0007669"/>
    <property type="project" value="TreeGrafter"/>
</dbReference>
<comment type="subcellular location">
    <subcellularLocation>
        <location evidence="1">Nucleus</location>
        <location evidence="1">Nucleolus</location>
    </subcellularLocation>
</comment>
<evidence type="ECO:0000256" key="5">
    <source>
        <dbReference type="ARBA" id="ARBA00023242"/>
    </source>
</evidence>
<keyword evidence="4" id="KW-0677">Repeat</keyword>
<dbReference type="Pfam" id="PF04003">
    <property type="entry name" value="Utp12"/>
    <property type="match status" value="1"/>
</dbReference>
<dbReference type="PANTHER" id="PTHR19858">
    <property type="entry name" value="WD40 REPEAT PROTEIN"/>
    <property type="match status" value="1"/>
</dbReference>
<dbReference type="InterPro" id="IPR011047">
    <property type="entry name" value="Quinoprotein_ADH-like_sf"/>
</dbReference>
<evidence type="ECO:0000256" key="6">
    <source>
        <dbReference type="PROSITE-ProRule" id="PRU00221"/>
    </source>
</evidence>
<evidence type="ECO:0000313" key="10">
    <source>
        <dbReference type="Proteomes" id="UP000242188"/>
    </source>
</evidence>
<dbReference type="SUPFAM" id="SSF50978">
    <property type="entry name" value="WD40 repeat-like"/>
    <property type="match status" value="1"/>
</dbReference>
<dbReference type="GO" id="GO:0034388">
    <property type="term" value="C:Pwp2p-containing subcomplex of 90S preribosome"/>
    <property type="evidence" value="ECO:0007669"/>
    <property type="project" value="TreeGrafter"/>
</dbReference>
<protein>
    <submittedName>
        <fullName evidence="9">Periodic tryptophan protein 2-like</fullName>
    </submittedName>
</protein>
<accession>A0A210QVU5</accession>
<dbReference type="InterPro" id="IPR001680">
    <property type="entry name" value="WD40_rpt"/>
</dbReference>
<feature type="compositionally biased region" description="Acidic residues" evidence="7">
    <location>
        <begin position="237"/>
        <end position="246"/>
    </location>
</feature>
<dbReference type="PROSITE" id="PS50294">
    <property type="entry name" value="WD_REPEATS_REGION"/>
    <property type="match status" value="3"/>
</dbReference>
<feature type="repeat" description="WD" evidence="6">
    <location>
        <begin position="492"/>
        <end position="533"/>
    </location>
</feature>
<feature type="region of interest" description="Disordered" evidence="7">
    <location>
        <begin position="879"/>
        <end position="913"/>
    </location>
</feature>
<dbReference type="Gene3D" id="2.130.10.10">
    <property type="entry name" value="YVTN repeat-like/Quinoprotein amine dehydrogenase"/>
    <property type="match status" value="3"/>
</dbReference>
<dbReference type="PROSITE" id="PS00678">
    <property type="entry name" value="WD_REPEATS_1"/>
    <property type="match status" value="2"/>
</dbReference>
<reference evidence="9 10" key="1">
    <citation type="journal article" date="2017" name="Nat. Ecol. Evol.">
        <title>Scallop genome provides insights into evolution of bilaterian karyotype and development.</title>
        <authorList>
            <person name="Wang S."/>
            <person name="Zhang J."/>
            <person name="Jiao W."/>
            <person name="Li J."/>
            <person name="Xun X."/>
            <person name="Sun Y."/>
            <person name="Guo X."/>
            <person name="Huan P."/>
            <person name="Dong B."/>
            <person name="Zhang L."/>
            <person name="Hu X."/>
            <person name="Sun X."/>
            <person name="Wang J."/>
            <person name="Zhao C."/>
            <person name="Wang Y."/>
            <person name="Wang D."/>
            <person name="Huang X."/>
            <person name="Wang R."/>
            <person name="Lv J."/>
            <person name="Li Y."/>
            <person name="Zhang Z."/>
            <person name="Liu B."/>
            <person name="Lu W."/>
            <person name="Hui Y."/>
            <person name="Liang J."/>
            <person name="Zhou Z."/>
            <person name="Hou R."/>
            <person name="Li X."/>
            <person name="Liu Y."/>
            <person name="Li H."/>
            <person name="Ning X."/>
            <person name="Lin Y."/>
            <person name="Zhao L."/>
            <person name="Xing Q."/>
            <person name="Dou J."/>
            <person name="Li Y."/>
            <person name="Mao J."/>
            <person name="Guo H."/>
            <person name="Dou H."/>
            <person name="Li T."/>
            <person name="Mu C."/>
            <person name="Jiang W."/>
            <person name="Fu Q."/>
            <person name="Fu X."/>
            <person name="Miao Y."/>
            <person name="Liu J."/>
            <person name="Yu Q."/>
            <person name="Li R."/>
            <person name="Liao H."/>
            <person name="Li X."/>
            <person name="Kong Y."/>
            <person name="Jiang Z."/>
            <person name="Chourrout D."/>
            <person name="Li R."/>
            <person name="Bao Z."/>
        </authorList>
    </citation>
    <scope>NUCLEOTIDE SEQUENCE [LARGE SCALE GENOMIC DNA]</scope>
    <source>
        <strain evidence="9 10">PY_sf001</strain>
    </source>
</reference>
<dbReference type="FunFam" id="2.130.10.10:FF:000216">
    <property type="entry name" value="Periodic tryptophan protein 2 homolog"/>
    <property type="match status" value="1"/>
</dbReference>
<evidence type="ECO:0000256" key="2">
    <source>
        <dbReference type="ARBA" id="ARBA00010226"/>
    </source>
</evidence>
<dbReference type="InterPro" id="IPR019775">
    <property type="entry name" value="WD40_repeat_CS"/>
</dbReference>
<name>A0A210QVU5_MIZYE</name>
<evidence type="ECO:0000259" key="8">
    <source>
        <dbReference type="Pfam" id="PF04003"/>
    </source>
</evidence>
<dbReference type="InterPro" id="IPR015943">
    <property type="entry name" value="WD40/YVTN_repeat-like_dom_sf"/>
</dbReference>
<dbReference type="InterPro" id="IPR036322">
    <property type="entry name" value="WD40_repeat_dom_sf"/>
</dbReference>
<dbReference type="SUPFAM" id="SSF50998">
    <property type="entry name" value="Quinoprotein alcohol dehydrogenase-like"/>
    <property type="match status" value="1"/>
</dbReference>
<feature type="compositionally biased region" description="Polar residues" evidence="7">
    <location>
        <begin position="904"/>
        <end position="913"/>
    </location>
</feature>
<dbReference type="PROSITE" id="PS50082">
    <property type="entry name" value="WD_REPEATS_2"/>
    <property type="match status" value="3"/>
</dbReference>
<dbReference type="EMBL" id="NEDP02001613">
    <property type="protein sequence ID" value="OWF52888.1"/>
    <property type="molecule type" value="Genomic_DNA"/>
</dbReference>
<feature type="repeat" description="WD" evidence="6">
    <location>
        <begin position="406"/>
        <end position="447"/>
    </location>
</feature>